<gene>
    <name evidence="1" type="ORF">BT96DRAFT_80605</name>
</gene>
<sequence length="233" mass="27681">MMGILVLKAHLMLYQPRGEALYETDRLRLEMAYSLLFRLQDHPRWRLKQVADIMHSPWPACLPIFPLNMNPLQFDHDLDLWNEYPNNFTMIKIDYAEIHKEIGLQCIWILQTMSSIPDVIFYAQDHWINHILNAYPSEETLQTLLDNVASLNEEDARRALEWAEVCCLLGVISFTYLNIEYQGVEESQDKLAQQLIMRIRRHLKPRGRKRWVSVLLGSKVKHRWMEKLKLCCF</sequence>
<reference evidence="1" key="1">
    <citation type="journal article" date="2019" name="Environ. Microbiol.">
        <title>Fungal ecological strategies reflected in gene transcription - a case study of two litter decomposers.</title>
        <authorList>
            <person name="Barbi F."/>
            <person name="Kohler A."/>
            <person name="Barry K."/>
            <person name="Baskaran P."/>
            <person name="Daum C."/>
            <person name="Fauchery L."/>
            <person name="Ihrmark K."/>
            <person name="Kuo A."/>
            <person name="LaButti K."/>
            <person name="Lipzen A."/>
            <person name="Morin E."/>
            <person name="Grigoriev I.V."/>
            <person name="Henrissat B."/>
            <person name="Lindahl B."/>
            <person name="Martin F."/>
        </authorList>
    </citation>
    <scope>NUCLEOTIDE SEQUENCE</scope>
    <source>
        <strain evidence="1">JB14</strain>
    </source>
</reference>
<protein>
    <submittedName>
        <fullName evidence="1">Uncharacterized protein</fullName>
    </submittedName>
</protein>
<name>A0A6A4GD17_9AGAR</name>
<keyword evidence="2" id="KW-1185">Reference proteome</keyword>
<proteinExistence type="predicted"/>
<accession>A0A6A4GD17</accession>
<evidence type="ECO:0000313" key="1">
    <source>
        <dbReference type="EMBL" id="KAE9383305.1"/>
    </source>
</evidence>
<evidence type="ECO:0000313" key="2">
    <source>
        <dbReference type="Proteomes" id="UP000799118"/>
    </source>
</evidence>
<dbReference type="EMBL" id="ML770572">
    <property type="protein sequence ID" value="KAE9383305.1"/>
    <property type="molecule type" value="Genomic_DNA"/>
</dbReference>
<dbReference type="Proteomes" id="UP000799118">
    <property type="component" value="Unassembled WGS sequence"/>
</dbReference>
<organism evidence="1 2">
    <name type="scientific">Gymnopus androsaceus JB14</name>
    <dbReference type="NCBI Taxonomy" id="1447944"/>
    <lineage>
        <taxon>Eukaryota</taxon>
        <taxon>Fungi</taxon>
        <taxon>Dikarya</taxon>
        <taxon>Basidiomycota</taxon>
        <taxon>Agaricomycotina</taxon>
        <taxon>Agaricomycetes</taxon>
        <taxon>Agaricomycetidae</taxon>
        <taxon>Agaricales</taxon>
        <taxon>Marasmiineae</taxon>
        <taxon>Omphalotaceae</taxon>
        <taxon>Gymnopus</taxon>
    </lineage>
</organism>
<dbReference type="AlphaFoldDB" id="A0A6A4GD17"/>